<feature type="domain" description="PAC" evidence="2">
    <location>
        <begin position="220"/>
        <end position="277"/>
    </location>
</feature>
<dbReference type="InterPro" id="IPR013655">
    <property type="entry name" value="PAS_fold_3"/>
</dbReference>
<keyword evidence="5" id="KW-1185">Reference proteome</keyword>
<protein>
    <submittedName>
        <fullName evidence="4">GGDEF domain-containing protein</fullName>
    </submittedName>
</protein>
<dbReference type="NCBIfam" id="TIGR00254">
    <property type="entry name" value="GGDEF"/>
    <property type="match status" value="1"/>
</dbReference>
<accession>A0ABM6XXF6</accession>
<reference evidence="4 5" key="1">
    <citation type="submission" date="2018-08" db="EMBL/GenBank/DDBJ databases">
        <title>Complete genome sequence of type strain Thalassospira indica MCCC 1A01103T, isolated from isolated from deep seawater of the Indian Ocean.</title>
        <authorList>
            <person name="Liu Y."/>
        </authorList>
    </citation>
    <scope>NUCLEOTIDE SEQUENCE [LARGE SCALE GENOMIC DNA]</scope>
    <source>
        <strain evidence="4 5">PB8BT</strain>
    </source>
</reference>
<dbReference type="InterPro" id="IPR035965">
    <property type="entry name" value="PAS-like_dom_sf"/>
</dbReference>
<dbReference type="InterPro" id="IPR029787">
    <property type="entry name" value="Nucleotide_cyclase"/>
</dbReference>
<dbReference type="PROSITE" id="PS50113">
    <property type="entry name" value="PAC"/>
    <property type="match status" value="2"/>
</dbReference>
<feature type="domain" description="PAC" evidence="2">
    <location>
        <begin position="485"/>
        <end position="538"/>
    </location>
</feature>
<dbReference type="CDD" id="cd00130">
    <property type="entry name" value="PAS"/>
    <property type="match status" value="4"/>
</dbReference>
<dbReference type="InterPro" id="IPR000160">
    <property type="entry name" value="GGDEF_dom"/>
</dbReference>
<name>A0ABM6XXF6_9PROT</name>
<dbReference type="Gene3D" id="3.30.450.20">
    <property type="entry name" value="PAS domain"/>
    <property type="match status" value="4"/>
</dbReference>
<dbReference type="InterPro" id="IPR001610">
    <property type="entry name" value="PAC"/>
</dbReference>
<dbReference type="RefSeq" id="WP_064790768.1">
    <property type="nucleotide sequence ID" value="NZ_CP031555.1"/>
</dbReference>
<dbReference type="SMART" id="SM00086">
    <property type="entry name" value="PAC"/>
    <property type="match status" value="4"/>
</dbReference>
<feature type="domain" description="PAS" evidence="1">
    <location>
        <begin position="408"/>
        <end position="481"/>
    </location>
</feature>
<dbReference type="Pfam" id="PF08447">
    <property type="entry name" value="PAS_3"/>
    <property type="match status" value="2"/>
</dbReference>
<dbReference type="SMART" id="SM00267">
    <property type="entry name" value="GGDEF"/>
    <property type="match status" value="1"/>
</dbReference>
<dbReference type="InterPro" id="IPR013767">
    <property type="entry name" value="PAS_fold"/>
</dbReference>
<dbReference type="NCBIfam" id="TIGR00229">
    <property type="entry name" value="sensory_box"/>
    <property type="match status" value="3"/>
</dbReference>
<dbReference type="Pfam" id="PF08448">
    <property type="entry name" value="PAS_4"/>
    <property type="match status" value="1"/>
</dbReference>
<dbReference type="PROSITE" id="PS50887">
    <property type="entry name" value="GGDEF"/>
    <property type="match status" value="1"/>
</dbReference>
<feature type="domain" description="PAS" evidence="1">
    <location>
        <begin position="149"/>
        <end position="186"/>
    </location>
</feature>
<evidence type="ECO:0000313" key="5">
    <source>
        <dbReference type="Proteomes" id="UP000256971"/>
    </source>
</evidence>
<dbReference type="Pfam" id="PF00989">
    <property type="entry name" value="PAS"/>
    <property type="match status" value="1"/>
</dbReference>
<evidence type="ECO:0000313" key="4">
    <source>
        <dbReference type="EMBL" id="AXO14376.1"/>
    </source>
</evidence>
<dbReference type="Pfam" id="PF00990">
    <property type="entry name" value="GGDEF"/>
    <property type="match status" value="1"/>
</dbReference>
<dbReference type="SUPFAM" id="SSF55073">
    <property type="entry name" value="Nucleotide cyclase"/>
    <property type="match status" value="1"/>
</dbReference>
<dbReference type="InterPro" id="IPR000014">
    <property type="entry name" value="PAS"/>
</dbReference>
<dbReference type="InterPro" id="IPR000700">
    <property type="entry name" value="PAS-assoc_C"/>
</dbReference>
<feature type="domain" description="PAS" evidence="1">
    <location>
        <begin position="278"/>
        <end position="348"/>
    </location>
</feature>
<dbReference type="InterPro" id="IPR013656">
    <property type="entry name" value="PAS_4"/>
</dbReference>
<organism evidence="4 5">
    <name type="scientific">Thalassospira indica</name>
    <dbReference type="NCBI Taxonomy" id="1891279"/>
    <lineage>
        <taxon>Bacteria</taxon>
        <taxon>Pseudomonadati</taxon>
        <taxon>Pseudomonadota</taxon>
        <taxon>Alphaproteobacteria</taxon>
        <taxon>Rhodospirillales</taxon>
        <taxon>Thalassospiraceae</taxon>
        <taxon>Thalassospira</taxon>
    </lineage>
</organism>
<dbReference type="PANTHER" id="PTHR44757:SF2">
    <property type="entry name" value="BIOFILM ARCHITECTURE MAINTENANCE PROTEIN MBAA"/>
    <property type="match status" value="1"/>
</dbReference>
<evidence type="ECO:0000259" key="1">
    <source>
        <dbReference type="PROSITE" id="PS50112"/>
    </source>
</evidence>
<dbReference type="InterPro" id="IPR052155">
    <property type="entry name" value="Biofilm_reg_signaling"/>
</dbReference>
<sequence>MNLSVNLTKQTGTDACAAGAAPVLYEFFRNTPSRNYFGAGVFELLGYDPADSDFDRTQGWASLLHPDDVAMFAQHRNQQATNNTNRRLTFRLRHKDGNWITVEDCATIHELASGDVVTSGCLTRLDAAQTLSSSDRTSQTLQKGGNLHKRLLNSLAEGVVVHDAAGTVVEFNNTALEILGLTGDELCRKTMPETPCTFVREDGVPLTRDELPGKRVLATGEREYGVVLGVNRPNGEFAWIRVNAEPLHNEQTGTFDGVIVSFADINDVKQAEVAFRERELLYRQMFSNTTAINILVDPADGRIVDASRAAEELYGFSDGGLVGRTIPELDVDGAPSMHRHVSAVLEHGAVSFVVQHRLGNGEIRKMQVHAGLIELHERKYIHTTNVDITEREHYERMLKDANRKLAEERQRLDEIIWGTSAGTWEWNVQTGETRFNERWAEIIGYTLDELGPVSIDTWLAYCHPEDLKKSEAALQSTFRGETDHYQCECRMRHKDGNWVWVLDRGKVVEWDADGNPLRMSGTHADITPTKAVEAEIRRLAQTDQLTGLSNRYQFNSMLSQIIQINRRFEKSIVLLLLDLDRFKQVNDTFGHPVGDKLLVEVAEIIKRNCREADVVARLGGDEFAVVLPLMDDVRDAAIPAQRIIEEVSRPLIIDGNEVHVGISIGISTCADHNGTPDSIYRDADKALYRAKNCGRNRFCFYVEGGCNECGALDRELCGRYALNPQSHDC</sequence>
<gene>
    <name evidence="4" type="ORF">DY252_09180</name>
</gene>
<proteinExistence type="predicted"/>
<evidence type="ECO:0000259" key="3">
    <source>
        <dbReference type="PROSITE" id="PS50887"/>
    </source>
</evidence>
<dbReference type="SUPFAM" id="SSF55785">
    <property type="entry name" value="PYP-like sensor domain (PAS domain)"/>
    <property type="match status" value="4"/>
</dbReference>
<dbReference type="CDD" id="cd01949">
    <property type="entry name" value="GGDEF"/>
    <property type="match status" value="1"/>
</dbReference>
<dbReference type="Proteomes" id="UP000256971">
    <property type="component" value="Chromosome"/>
</dbReference>
<dbReference type="EMBL" id="CP031555">
    <property type="protein sequence ID" value="AXO14376.1"/>
    <property type="molecule type" value="Genomic_DNA"/>
</dbReference>
<dbReference type="PROSITE" id="PS50112">
    <property type="entry name" value="PAS"/>
    <property type="match status" value="3"/>
</dbReference>
<feature type="domain" description="GGDEF" evidence="3">
    <location>
        <begin position="570"/>
        <end position="703"/>
    </location>
</feature>
<dbReference type="SMART" id="SM00091">
    <property type="entry name" value="PAS"/>
    <property type="match status" value="3"/>
</dbReference>
<dbReference type="PANTHER" id="PTHR44757">
    <property type="entry name" value="DIGUANYLATE CYCLASE DGCP"/>
    <property type="match status" value="1"/>
</dbReference>
<evidence type="ECO:0000259" key="2">
    <source>
        <dbReference type="PROSITE" id="PS50113"/>
    </source>
</evidence>
<dbReference type="InterPro" id="IPR043128">
    <property type="entry name" value="Rev_trsase/Diguanyl_cyclase"/>
</dbReference>
<dbReference type="Gene3D" id="3.30.70.270">
    <property type="match status" value="1"/>
</dbReference>